<evidence type="ECO:0000313" key="2">
    <source>
        <dbReference type="Proteomes" id="UP000265520"/>
    </source>
</evidence>
<feature type="non-terminal residue" evidence="1">
    <location>
        <position position="1"/>
    </location>
</feature>
<dbReference type="EMBL" id="LXQA011287782">
    <property type="protein sequence ID" value="MCI91987.1"/>
    <property type="molecule type" value="Genomic_DNA"/>
</dbReference>
<accession>A0A392VVN5</accession>
<protein>
    <submittedName>
        <fullName evidence="1">Uncharacterized protein</fullName>
    </submittedName>
</protein>
<sequence>VLDGVLTQAQISLYLRNHGFKVAC</sequence>
<reference evidence="1 2" key="1">
    <citation type="journal article" date="2018" name="Front. Plant Sci.">
        <title>Red Clover (Trifolium pratense) and Zigzag Clover (T. medium) - A Picture of Genomic Similarities and Differences.</title>
        <authorList>
            <person name="Dluhosova J."/>
            <person name="Istvanek J."/>
            <person name="Nedelnik J."/>
            <person name="Repkova J."/>
        </authorList>
    </citation>
    <scope>NUCLEOTIDE SEQUENCE [LARGE SCALE GENOMIC DNA]</scope>
    <source>
        <strain evidence="2">cv. 10/8</strain>
        <tissue evidence="1">Leaf</tissue>
    </source>
</reference>
<organism evidence="1 2">
    <name type="scientific">Trifolium medium</name>
    <dbReference type="NCBI Taxonomy" id="97028"/>
    <lineage>
        <taxon>Eukaryota</taxon>
        <taxon>Viridiplantae</taxon>
        <taxon>Streptophyta</taxon>
        <taxon>Embryophyta</taxon>
        <taxon>Tracheophyta</taxon>
        <taxon>Spermatophyta</taxon>
        <taxon>Magnoliopsida</taxon>
        <taxon>eudicotyledons</taxon>
        <taxon>Gunneridae</taxon>
        <taxon>Pentapetalae</taxon>
        <taxon>rosids</taxon>
        <taxon>fabids</taxon>
        <taxon>Fabales</taxon>
        <taxon>Fabaceae</taxon>
        <taxon>Papilionoideae</taxon>
        <taxon>50 kb inversion clade</taxon>
        <taxon>NPAAA clade</taxon>
        <taxon>Hologalegina</taxon>
        <taxon>IRL clade</taxon>
        <taxon>Trifolieae</taxon>
        <taxon>Trifolium</taxon>
    </lineage>
</organism>
<evidence type="ECO:0000313" key="1">
    <source>
        <dbReference type="EMBL" id="MCI91987.1"/>
    </source>
</evidence>
<dbReference type="Proteomes" id="UP000265520">
    <property type="component" value="Unassembled WGS sequence"/>
</dbReference>
<dbReference type="AlphaFoldDB" id="A0A392VVN5"/>
<keyword evidence="2" id="KW-1185">Reference proteome</keyword>
<comment type="caution">
    <text evidence="1">The sequence shown here is derived from an EMBL/GenBank/DDBJ whole genome shotgun (WGS) entry which is preliminary data.</text>
</comment>
<name>A0A392VVN5_9FABA</name>
<proteinExistence type="predicted"/>